<feature type="non-terminal residue" evidence="1">
    <location>
        <position position="1"/>
    </location>
</feature>
<protein>
    <submittedName>
        <fullName evidence="1">Uncharacterized protein</fullName>
    </submittedName>
</protein>
<name>Q51707_PARDE</name>
<sequence length="100" mass="10907">AGLLFRRPDHRAALEIAQHRRPAQLNPIHPAVEMPAAAMVTGGALARGPERWRTISRPTGRPARIGLAGVTTTRLAGLRERAPKPRGHAAYWQQHSIKSA</sequence>
<organism evidence="1">
    <name type="scientific">Paracoccus denitrificans</name>
    <dbReference type="NCBI Taxonomy" id="266"/>
    <lineage>
        <taxon>Bacteria</taxon>
        <taxon>Pseudomonadati</taxon>
        <taxon>Pseudomonadota</taxon>
        <taxon>Alphaproteobacteria</taxon>
        <taxon>Rhodobacterales</taxon>
        <taxon>Paracoccaceae</taxon>
        <taxon>Paracoccus</taxon>
    </lineage>
</organism>
<proteinExistence type="predicted"/>
<reference evidence="1" key="1">
    <citation type="journal article" date="1995" name="FEMS Microbiol. Lett.">
        <title>Analysis of beta-ketothiolase and acetoacetyl-CoA reductase genes of a methylotrophic bacterium, Paracoccus denitrificans, and their expression in Escherichia coli.</title>
        <authorList>
            <person name="Yabutani T."/>
            <person name="Maehara A."/>
            <person name="Ueda S."/>
            <person name="Yamane T."/>
        </authorList>
    </citation>
    <scope>NUCLEOTIDE SEQUENCE</scope>
</reference>
<dbReference type="EMBL" id="D49362">
    <property type="protein sequence ID" value="BAA08356.1"/>
    <property type="molecule type" value="Genomic_DNA"/>
</dbReference>
<evidence type="ECO:0000313" key="1">
    <source>
        <dbReference type="EMBL" id="BAA08356.1"/>
    </source>
</evidence>
<dbReference type="AlphaFoldDB" id="Q51707"/>
<accession>Q51707</accession>